<dbReference type="AlphaFoldDB" id="A0AAV3Q325"/>
<feature type="region of interest" description="Disordered" evidence="1">
    <location>
        <begin position="1"/>
        <end position="29"/>
    </location>
</feature>
<organism evidence="2 3">
    <name type="scientific">Lithospermum erythrorhizon</name>
    <name type="common">Purple gromwell</name>
    <name type="synonym">Lithospermum officinale var. erythrorhizon</name>
    <dbReference type="NCBI Taxonomy" id="34254"/>
    <lineage>
        <taxon>Eukaryota</taxon>
        <taxon>Viridiplantae</taxon>
        <taxon>Streptophyta</taxon>
        <taxon>Embryophyta</taxon>
        <taxon>Tracheophyta</taxon>
        <taxon>Spermatophyta</taxon>
        <taxon>Magnoliopsida</taxon>
        <taxon>eudicotyledons</taxon>
        <taxon>Gunneridae</taxon>
        <taxon>Pentapetalae</taxon>
        <taxon>asterids</taxon>
        <taxon>lamiids</taxon>
        <taxon>Boraginales</taxon>
        <taxon>Boraginaceae</taxon>
        <taxon>Boraginoideae</taxon>
        <taxon>Lithospermeae</taxon>
        <taxon>Lithospermum</taxon>
    </lineage>
</organism>
<evidence type="ECO:0000313" key="2">
    <source>
        <dbReference type="EMBL" id="GAA0158429.1"/>
    </source>
</evidence>
<feature type="region of interest" description="Disordered" evidence="1">
    <location>
        <begin position="275"/>
        <end position="335"/>
    </location>
</feature>
<dbReference type="EMBL" id="BAABME010003346">
    <property type="protein sequence ID" value="GAA0158429.1"/>
    <property type="molecule type" value="Genomic_DNA"/>
</dbReference>
<accession>A0AAV3Q325</accession>
<keyword evidence="3" id="KW-1185">Reference proteome</keyword>
<comment type="caution">
    <text evidence="2">The sequence shown here is derived from an EMBL/GenBank/DDBJ whole genome shotgun (WGS) entry which is preliminary data.</text>
</comment>
<reference evidence="2 3" key="1">
    <citation type="submission" date="2024-01" db="EMBL/GenBank/DDBJ databases">
        <title>The complete chloroplast genome sequence of Lithospermum erythrorhizon: insights into the phylogenetic relationship among Boraginaceae species and the maternal lineages of purple gromwells.</title>
        <authorList>
            <person name="Okada T."/>
            <person name="Watanabe K."/>
        </authorList>
    </citation>
    <scope>NUCLEOTIDE SEQUENCE [LARGE SCALE GENOMIC DNA]</scope>
</reference>
<gene>
    <name evidence="2" type="ORF">LIER_15459</name>
</gene>
<feature type="compositionally biased region" description="Basic and acidic residues" evidence="1">
    <location>
        <begin position="417"/>
        <end position="430"/>
    </location>
</feature>
<dbReference type="Proteomes" id="UP001454036">
    <property type="component" value="Unassembled WGS sequence"/>
</dbReference>
<feature type="region of interest" description="Disordered" evidence="1">
    <location>
        <begin position="407"/>
        <end position="433"/>
    </location>
</feature>
<feature type="compositionally biased region" description="Polar residues" evidence="1">
    <location>
        <begin position="407"/>
        <end position="416"/>
    </location>
</feature>
<name>A0AAV3Q325_LITER</name>
<evidence type="ECO:0000313" key="3">
    <source>
        <dbReference type="Proteomes" id="UP001454036"/>
    </source>
</evidence>
<protein>
    <submittedName>
        <fullName evidence="2">Uncharacterized protein</fullName>
    </submittedName>
</protein>
<feature type="region of interest" description="Disordered" evidence="1">
    <location>
        <begin position="217"/>
        <end position="263"/>
    </location>
</feature>
<sequence length="528" mass="56735">MSNSSNSHPEGQGYNSDASAPSGGALIHKGPNFSNTSLASIVNSPPQQAKPVRTNIDRCGSELSKRDLVSIRACYEIPQSVIMRRPRATQRANAPPSGPRSIFVVALEMACVSLSILSWETCCFWDGLPIDVRWVHAFRKSIVALPGSTKHKADFVAFTSYWANKHPMPLHLYSDPRVLKATDLAPGSVADLGALDSLRATYNVGDHAPLPLLIVPTTSSDQQPLRPRPSAGGPSVTSPSDDKGSVLPVGQVGTTTPADGPILVGEHSATVVLEPKGHKEVGSATPLDSTPSPLPTSVVQDTGSSPSAPEGPSASKKRMRSPPSNPLPIQSQRRSDKALFSRVRILSFILPSILQLPAPPAGGSSLLKKPSTDPSHEELISSLSTLGDKEVSLRSYKRLLASYKEASGSSSRVSQLEQEHRTLTKEKAQEEGSLQPRLKNLAGDNNTLKEKYASIKEREVLRTSRDEAFQSNDRLLGQLEESRTQATILETSLEGIQTPEGLRDLGRGSEAGRELLLRSFSLAIKRTV</sequence>
<feature type="compositionally biased region" description="Low complexity" evidence="1">
    <location>
        <begin position="283"/>
        <end position="314"/>
    </location>
</feature>
<proteinExistence type="predicted"/>
<evidence type="ECO:0000256" key="1">
    <source>
        <dbReference type="SAM" id="MobiDB-lite"/>
    </source>
</evidence>
<feature type="compositionally biased region" description="Polar residues" evidence="1">
    <location>
        <begin position="1"/>
        <end position="19"/>
    </location>
</feature>